<protein>
    <submittedName>
        <fullName evidence="1">Uncharacterized protein</fullName>
    </submittedName>
</protein>
<evidence type="ECO:0000313" key="1">
    <source>
        <dbReference type="EMBL" id="CAD8066884.1"/>
    </source>
</evidence>
<evidence type="ECO:0000313" key="2">
    <source>
        <dbReference type="Proteomes" id="UP000692954"/>
    </source>
</evidence>
<reference evidence="1" key="1">
    <citation type="submission" date="2021-01" db="EMBL/GenBank/DDBJ databases">
        <authorList>
            <consortium name="Genoscope - CEA"/>
            <person name="William W."/>
        </authorList>
    </citation>
    <scope>NUCLEOTIDE SEQUENCE</scope>
</reference>
<comment type="caution">
    <text evidence="1">The sequence shown here is derived from an EMBL/GenBank/DDBJ whole genome shotgun (WGS) entry which is preliminary data.</text>
</comment>
<proteinExistence type="predicted"/>
<dbReference type="Proteomes" id="UP000692954">
    <property type="component" value="Unassembled WGS sequence"/>
</dbReference>
<dbReference type="AlphaFoldDB" id="A0A8S1LW88"/>
<name>A0A8S1LW88_9CILI</name>
<sequence>MAKIKIEAFFLLIYLSSNEIIIKTKVLQGFSLSDNSRELLTHLKKMSETNVQNSFLDFSQIEQESEPRKFQKIKKNPKVNTFIHLKPALKQEENKSCQEIIIQNVPHSKLLEFLEIHHYSYMYEYVKCQNKRFNNAIKSPQKSQIYNYQMKEINDENYNQRSIENLVDQLQITNQQDFHKIINGNLIKVYDLEEIKYTESKL</sequence>
<organism evidence="1 2">
    <name type="scientific">Paramecium sonneborni</name>
    <dbReference type="NCBI Taxonomy" id="65129"/>
    <lineage>
        <taxon>Eukaryota</taxon>
        <taxon>Sar</taxon>
        <taxon>Alveolata</taxon>
        <taxon>Ciliophora</taxon>
        <taxon>Intramacronucleata</taxon>
        <taxon>Oligohymenophorea</taxon>
        <taxon>Peniculida</taxon>
        <taxon>Parameciidae</taxon>
        <taxon>Paramecium</taxon>
    </lineage>
</organism>
<dbReference type="EMBL" id="CAJJDN010000022">
    <property type="protein sequence ID" value="CAD8066884.1"/>
    <property type="molecule type" value="Genomic_DNA"/>
</dbReference>
<gene>
    <name evidence="1" type="ORF">PSON_ATCC_30995.1.T0220164</name>
</gene>
<keyword evidence="2" id="KW-1185">Reference proteome</keyword>
<accession>A0A8S1LW88</accession>